<keyword evidence="3" id="KW-0963">Cytoplasm</keyword>
<dbReference type="SUPFAM" id="SSF52728">
    <property type="entry name" value="PTS IIb component"/>
    <property type="match status" value="1"/>
</dbReference>
<keyword evidence="7" id="KW-0418">Kinase</keyword>
<dbReference type="InterPro" id="IPR036667">
    <property type="entry name" value="PTS_IIB_sorbose-sp_sf"/>
</dbReference>
<evidence type="ECO:0000256" key="6">
    <source>
        <dbReference type="ARBA" id="ARBA00022683"/>
    </source>
</evidence>
<dbReference type="Pfam" id="PF03830">
    <property type="entry name" value="PTSIIB_sorb"/>
    <property type="match status" value="1"/>
</dbReference>
<reference evidence="9 10" key="1">
    <citation type="submission" date="2018-08" db="EMBL/GenBank/DDBJ databases">
        <title>Genomic Encyclopedia of Type Strains, Phase IV (KMG-IV): sequencing the most valuable type-strain genomes for metagenomic binning, comparative biology and taxonomic classification.</title>
        <authorList>
            <person name="Goeker M."/>
        </authorList>
    </citation>
    <scope>NUCLEOTIDE SEQUENCE [LARGE SCALE GENOMIC DNA]</scope>
    <source>
        <strain evidence="9 10">DSM 23923</strain>
    </source>
</reference>
<dbReference type="GO" id="GO:0005737">
    <property type="term" value="C:cytoplasm"/>
    <property type="evidence" value="ECO:0007669"/>
    <property type="project" value="UniProtKB-SubCell"/>
</dbReference>
<accession>A0A3E0AG02</accession>
<evidence type="ECO:0000256" key="2">
    <source>
        <dbReference type="ARBA" id="ARBA00022448"/>
    </source>
</evidence>
<evidence type="ECO:0000313" key="9">
    <source>
        <dbReference type="EMBL" id="REG10581.1"/>
    </source>
</evidence>
<keyword evidence="2" id="KW-0813">Transport</keyword>
<evidence type="ECO:0000256" key="1">
    <source>
        <dbReference type="ARBA" id="ARBA00004496"/>
    </source>
</evidence>
<dbReference type="Gene3D" id="3.40.35.10">
    <property type="entry name" value="Phosphotransferase system, sorbose subfamily IIB component"/>
    <property type="match status" value="1"/>
</dbReference>
<name>A0A3E0AG02_9CHLR</name>
<keyword evidence="4" id="KW-0762">Sugar transport</keyword>
<comment type="subcellular location">
    <subcellularLocation>
        <location evidence="1">Cytoplasm</location>
    </subcellularLocation>
</comment>
<dbReference type="EMBL" id="QUMS01000001">
    <property type="protein sequence ID" value="REG10581.1"/>
    <property type="molecule type" value="Genomic_DNA"/>
</dbReference>
<evidence type="ECO:0000256" key="5">
    <source>
        <dbReference type="ARBA" id="ARBA00022679"/>
    </source>
</evidence>
<comment type="caution">
    <text evidence="9">The sequence shown here is derived from an EMBL/GenBank/DDBJ whole genome shotgun (WGS) entry which is preliminary data.</text>
</comment>
<dbReference type="GO" id="GO:0009401">
    <property type="term" value="P:phosphoenolpyruvate-dependent sugar phosphotransferase system"/>
    <property type="evidence" value="ECO:0007669"/>
    <property type="project" value="UniProtKB-KW"/>
</dbReference>
<proteinExistence type="predicted"/>
<organism evidence="9 10">
    <name type="scientific">Pelolinea submarina</name>
    <dbReference type="NCBI Taxonomy" id="913107"/>
    <lineage>
        <taxon>Bacteria</taxon>
        <taxon>Bacillati</taxon>
        <taxon>Chloroflexota</taxon>
        <taxon>Anaerolineae</taxon>
        <taxon>Anaerolineales</taxon>
        <taxon>Anaerolineaceae</taxon>
        <taxon>Pelolinea</taxon>
    </lineage>
</organism>
<dbReference type="GO" id="GO:0008982">
    <property type="term" value="F:protein-N(PI)-phosphohistidine-sugar phosphotransferase activity"/>
    <property type="evidence" value="ECO:0007669"/>
    <property type="project" value="InterPro"/>
</dbReference>
<evidence type="ECO:0000256" key="7">
    <source>
        <dbReference type="ARBA" id="ARBA00022777"/>
    </source>
</evidence>
<keyword evidence="6" id="KW-0598">Phosphotransferase system</keyword>
<feature type="domain" description="PTS EIIB type-4" evidence="8">
    <location>
        <begin position="1"/>
        <end position="162"/>
    </location>
</feature>
<gene>
    <name evidence="9" type="ORF">DFR64_0440</name>
</gene>
<sequence length="162" mass="18243">MVKLLRLDERLIHGQIAIKWSRNLGVNRILVLNDEAAKNDLIKKSLLMAAPQTLKVAITSMDEGIDMLNDPRGESLSILVLVKTPKDVLEILQRVEGIKKVNIGNYGRVASRIGMDPRKTYRNNLYLYDSEASVLKQILETGVECVYQTTPEDNPESINKII</sequence>
<dbReference type="PROSITE" id="PS51101">
    <property type="entry name" value="PTS_EIIB_TYPE_4"/>
    <property type="match status" value="1"/>
</dbReference>
<dbReference type="RefSeq" id="WP_116223750.1">
    <property type="nucleotide sequence ID" value="NZ_AP018437.1"/>
</dbReference>
<evidence type="ECO:0000313" key="10">
    <source>
        <dbReference type="Proteomes" id="UP000256388"/>
    </source>
</evidence>
<evidence type="ECO:0000259" key="8">
    <source>
        <dbReference type="PROSITE" id="PS51101"/>
    </source>
</evidence>
<evidence type="ECO:0000256" key="3">
    <source>
        <dbReference type="ARBA" id="ARBA00022490"/>
    </source>
</evidence>
<evidence type="ECO:0000256" key="4">
    <source>
        <dbReference type="ARBA" id="ARBA00022597"/>
    </source>
</evidence>
<dbReference type="InterPro" id="IPR004720">
    <property type="entry name" value="PTS_IIB_sorbose-sp"/>
</dbReference>
<dbReference type="Proteomes" id="UP000256388">
    <property type="component" value="Unassembled WGS sequence"/>
</dbReference>
<protein>
    <submittedName>
        <fullName evidence="9">PTS system mannose-specific IIB component</fullName>
    </submittedName>
</protein>
<dbReference type="GO" id="GO:0016301">
    <property type="term" value="F:kinase activity"/>
    <property type="evidence" value="ECO:0007669"/>
    <property type="project" value="UniProtKB-KW"/>
</dbReference>
<dbReference type="OrthoDB" id="9788818at2"/>
<keyword evidence="5" id="KW-0808">Transferase</keyword>
<keyword evidence="10" id="KW-1185">Reference proteome</keyword>
<dbReference type="AlphaFoldDB" id="A0A3E0AG02"/>